<accession>A0A8J5N4H4</accession>
<gene>
    <name evidence="3" type="primary">Sh3beta-L</name>
    <name evidence="3" type="ORF">Hamer_G008646</name>
</gene>
<name>A0A8J5N4H4_HOMAM</name>
<dbReference type="Pfam" id="PF04908">
    <property type="entry name" value="SH3BGR"/>
    <property type="match status" value="1"/>
</dbReference>
<feature type="non-terminal residue" evidence="3">
    <location>
        <position position="1"/>
    </location>
</feature>
<feature type="compositionally biased region" description="Acidic residues" evidence="2">
    <location>
        <begin position="193"/>
        <end position="228"/>
    </location>
</feature>
<feature type="region of interest" description="Disordered" evidence="2">
    <location>
        <begin position="130"/>
        <end position="274"/>
    </location>
</feature>
<feature type="compositionally biased region" description="Polar residues" evidence="2">
    <location>
        <begin position="135"/>
        <end position="153"/>
    </location>
</feature>
<dbReference type="Proteomes" id="UP000747542">
    <property type="component" value="Unassembled WGS sequence"/>
</dbReference>
<comment type="similarity">
    <text evidence="1">Belongs to the SH3BGR family.</text>
</comment>
<dbReference type="PANTHER" id="PTHR12232">
    <property type="entry name" value="SH3 DOMAIN-BINDING GLUTAMIC ACID-RICH-LIKE PROTEIN"/>
    <property type="match status" value="1"/>
</dbReference>
<dbReference type="Gene3D" id="3.40.30.10">
    <property type="entry name" value="Glutaredoxin"/>
    <property type="match status" value="1"/>
</dbReference>
<dbReference type="EMBL" id="JAHLQT010010178">
    <property type="protein sequence ID" value="KAG7173120.1"/>
    <property type="molecule type" value="Genomic_DNA"/>
</dbReference>
<evidence type="ECO:0000256" key="2">
    <source>
        <dbReference type="SAM" id="MobiDB-lite"/>
    </source>
</evidence>
<dbReference type="InterPro" id="IPR051033">
    <property type="entry name" value="SH3BGR"/>
</dbReference>
<dbReference type="SUPFAM" id="SSF52833">
    <property type="entry name" value="Thioredoxin-like"/>
    <property type="match status" value="1"/>
</dbReference>
<organism evidence="3 4">
    <name type="scientific">Homarus americanus</name>
    <name type="common">American lobster</name>
    <dbReference type="NCBI Taxonomy" id="6706"/>
    <lineage>
        <taxon>Eukaryota</taxon>
        <taxon>Metazoa</taxon>
        <taxon>Ecdysozoa</taxon>
        <taxon>Arthropoda</taxon>
        <taxon>Crustacea</taxon>
        <taxon>Multicrustacea</taxon>
        <taxon>Malacostraca</taxon>
        <taxon>Eumalacostraca</taxon>
        <taxon>Eucarida</taxon>
        <taxon>Decapoda</taxon>
        <taxon>Pleocyemata</taxon>
        <taxon>Astacidea</taxon>
        <taxon>Nephropoidea</taxon>
        <taxon>Nephropidae</taxon>
        <taxon>Homarus</taxon>
    </lineage>
</organism>
<comment type="caution">
    <text evidence="3">The sequence shown here is derived from an EMBL/GenBank/DDBJ whole genome shotgun (WGS) entry which is preliminary data.</text>
</comment>
<dbReference type="InterPro" id="IPR036249">
    <property type="entry name" value="Thioredoxin-like_sf"/>
</dbReference>
<dbReference type="PANTHER" id="PTHR12232:SF15">
    <property type="entry name" value="SH3 DOMAIN-BINDING GLUTAMIC ACID-RICH PROTEIN HOMOLOG"/>
    <property type="match status" value="1"/>
</dbReference>
<protein>
    <submittedName>
        <fullName evidence="3">SH3 domain-binding glutamic acid-rich protein-like</fullName>
    </submittedName>
</protein>
<dbReference type="InterPro" id="IPR006993">
    <property type="entry name" value="Glut_rich_SH3-bd"/>
</dbReference>
<feature type="compositionally biased region" description="Basic and acidic residues" evidence="2">
    <location>
        <begin position="229"/>
        <end position="247"/>
    </location>
</feature>
<evidence type="ECO:0000256" key="1">
    <source>
        <dbReference type="ARBA" id="ARBA00007764"/>
    </source>
</evidence>
<dbReference type="GO" id="GO:0005737">
    <property type="term" value="C:cytoplasm"/>
    <property type="evidence" value="ECO:0007669"/>
    <property type="project" value="TreeGrafter"/>
</dbReference>
<proteinExistence type="inferred from homology"/>
<dbReference type="AlphaFoldDB" id="A0A8J5N4H4"/>
<evidence type="ECO:0000313" key="4">
    <source>
        <dbReference type="Proteomes" id="UP000747542"/>
    </source>
</evidence>
<evidence type="ECO:0000313" key="3">
    <source>
        <dbReference type="EMBL" id="KAG7173120.1"/>
    </source>
</evidence>
<feature type="compositionally biased region" description="Low complexity" evidence="2">
    <location>
        <begin position="157"/>
        <end position="176"/>
    </location>
</feature>
<sequence length="274" mass="29745">IAQNNTQKNLKCLGNVNNLGINVSYCFFQIKKNQQRAVMILESKNIPFVAIDITDPGQEDSKDYMNENAKPKGNNRVPMTPQIFNDAEYCGDFDDLDMSNETDSLGEFLKLTEEEKKGIKIGITGILPEDRAKAKQQSETPQLTNGVSASRENGAQEAATEATTEATETPAEPATEVTDEGLTDAVGDRDGEIETEVAEGEEAVEEDVGGGETAEGEEHEAAEEESEKEAEAFAEDKEVAADYKEADTEGGEETLDKVQTEDDDAEGSSRECLT</sequence>
<reference evidence="3" key="1">
    <citation type="journal article" date="2021" name="Sci. Adv.">
        <title>The American lobster genome reveals insights on longevity, neural, and immune adaptations.</title>
        <authorList>
            <person name="Polinski J.M."/>
            <person name="Zimin A.V."/>
            <person name="Clark K.F."/>
            <person name="Kohn A.B."/>
            <person name="Sadowski N."/>
            <person name="Timp W."/>
            <person name="Ptitsyn A."/>
            <person name="Khanna P."/>
            <person name="Romanova D.Y."/>
            <person name="Williams P."/>
            <person name="Greenwood S.J."/>
            <person name="Moroz L.L."/>
            <person name="Walt D.R."/>
            <person name="Bodnar A.G."/>
        </authorList>
    </citation>
    <scope>NUCLEOTIDE SEQUENCE</scope>
    <source>
        <strain evidence="3">GMGI-L3</strain>
    </source>
</reference>
<keyword evidence="4" id="KW-1185">Reference proteome</keyword>